<gene>
    <name evidence="1" type="primary">eIF1m</name>
</gene>
<keyword evidence="1" id="KW-0648">Protein biosynthesis</keyword>
<dbReference type="AlphaFoldDB" id="A0A1C9ZWB6"/>
<reference evidence="1" key="1">
    <citation type="submission" date="2015-10" db="EMBL/GenBank/DDBJ databases">
        <title>Evolution of the mating-type locus in an isomorphic haploid-diploid life cycle and isogamy.</title>
        <authorList>
            <person name="Yamazaki T."/>
            <person name="Suzuki R."/>
            <person name="Ichihara K."/>
            <person name="Toyoda A."/>
            <person name="Kuwano K."/>
            <person name="Kawano S."/>
        </authorList>
    </citation>
    <scope>NUCLEOTIDE SEQUENCE</scope>
    <source>
        <strain evidence="1">MGEC-2</strain>
    </source>
</reference>
<name>A0A1C9ZWB6_9CHLO</name>
<proteinExistence type="evidence at transcript level"/>
<keyword evidence="1" id="KW-0396">Initiation factor</keyword>
<protein>
    <submittedName>
        <fullName evidence="1">Eukaryotic initiation factor</fullName>
    </submittedName>
</protein>
<organism evidence="1">
    <name type="scientific">Ulva partita</name>
    <dbReference type="NCBI Taxonomy" id="1605170"/>
    <lineage>
        <taxon>Eukaryota</taxon>
        <taxon>Viridiplantae</taxon>
        <taxon>Chlorophyta</taxon>
        <taxon>core chlorophytes</taxon>
        <taxon>Ulvophyceae</taxon>
        <taxon>OUU clade</taxon>
        <taxon>Ulvales</taxon>
        <taxon>Ulvaceae</taxon>
        <taxon>Ulva</taxon>
    </lineage>
</organism>
<dbReference type="GO" id="GO:0003743">
    <property type="term" value="F:translation initiation factor activity"/>
    <property type="evidence" value="ECO:0007669"/>
    <property type="project" value="UniProtKB-KW"/>
</dbReference>
<sequence>MSFLSLTELVRSHRVHSRKARWLSAGLRMDCRSHIDKGLARVLLSEPYAQKFRISSYPSAPRPCRGLRRPVRRQCGYPSKGLLRAKTRFADSRHSVTIQADARS</sequence>
<evidence type="ECO:0000313" key="1">
    <source>
        <dbReference type="EMBL" id="BAV58220.1"/>
    </source>
</evidence>
<accession>A0A1C9ZWB6</accession>
<dbReference type="EMBL" id="LC088532">
    <property type="protein sequence ID" value="BAV58220.1"/>
    <property type="molecule type" value="mRNA"/>
</dbReference>